<dbReference type="InterPro" id="IPR043428">
    <property type="entry name" value="LivM-like"/>
</dbReference>
<keyword evidence="3 7" id="KW-0812">Transmembrane</keyword>
<organism evidence="8 9">
    <name type="scientific">Microbacterium salsuginis</name>
    <dbReference type="NCBI Taxonomy" id="2722803"/>
    <lineage>
        <taxon>Bacteria</taxon>
        <taxon>Bacillati</taxon>
        <taxon>Actinomycetota</taxon>
        <taxon>Actinomycetes</taxon>
        <taxon>Micrococcales</taxon>
        <taxon>Microbacteriaceae</taxon>
        <taxon>Microbacterium</taxon>
    </lineage>
</organism>
<evidence type="ECO:0000313" key="8">
    <source>
        <dbReference type="EMBL" id="NLP84565.1"/>
    </source>
</evidence>
<feature type="transmembrane region" description="Helical" evidence="7">
    <location>
        <begin position="298"/>
        <end position="321"/>
    </location>
</feature>
<protein>
    <submittedName>
        <fullName evidence="8">Branched-chain amino acid ABC transporter permease</fullName>
    </submittedName>
</protein>
<evidence type="ECO:0000313" key="9">
    <source>
        <dbReference type="Proteomes" id="UP001429745"/>
    </source>
</evidence>
<dbReference type="EMBL" id="JABACI010000004">
    <property type="protein sequence ID" value="NLP84565.1"/>
    <property type="molecule type" value="Genomic_DNA"/>
</dbReference>
<evidence type="ECO:0000256" key="5">
    <source>
        <dbReference type="ARBA" id="ARBA00023136"/>
    </source>
</evidence>
<keyword evidence="2" id="KW-1003">Cell membrane</keyword>
<dbReference type="PANTHER" id="PTHR30482">
    <property type="entry name" value="HIGH-AFFINITY BRANCHED-CHAIN AMINO ACID TRANSPORT SYSTEM PERMEASE"/>
    <property type="match status" value="1"/>
</dbReference>
<evidence type="ECO:0000256" key="7">
    <source>
        <dbReference type="SAM" id="Phobius"/>
    </source>
</evidence>
<feature type="transmembrane region" description="Helical" evidence="7">
    <location>
        <begin position="225"/>
        <end position="250"/>
    </location>
</feature>
<feature type="transmembrane region" description="Helical" evidence="7">
    <location>
        <begin position="127"/>
        <end position="144"/>
    </location>
</feature>
<dbReference type="Pfam" id="PF02653">
    <property type="entry name" value="BPD_transp_2"/>
    <property type="match status" value="1"/>
</dbReference>
<dbReference type="Proteomes" id="UP001429745">
    <property type="component" value="Unassembled WGS sequence"/>
</dbReference>
<keyword evidence="4 7" id="KW-1133">Transmembrane helix</keyword>
<gene>
    <name evidence="8" type="ORF">HF576_11965</name>
</gene>
<evidence type="ECO:0000256" key="6">
    <source>
        <dbReference type="SAM" id="MobiDB-lite"/>
    </source>
</evidence>
<sequence length="385" mass="40759">MSTTTDLNRTRPAAASGFFSKPWVQWTGVALIVVLLLVLPLLLPEFANQTIARIGVFAVAVLGLNVVMGYTGQVSLGQIFFVGLGAYVTAYGVDQDWNVVLVFVLACLVPAVVGLLIALAAARLGGLAIAMVTIALPIVGVPLAKRLSDFTGGSQGTSARFTDAPEWTGLYDDQWQLYLVFLIGGITFLLTRNLVRGKYGRAFAIVKGNEAVAASMGVSPYRYKVLAFTIASLIGGVSGFLYMVVVQYTSPETLHFGHSIELLASMVIGGAGSILGSLLGGAWYVLVPQITNIIDPNITAVLQGAILLVVLFVLPGGLVSLPRLWRRRRSSGQHSSGKGPSAPRSDSPTTNSPVAEPPTTNSPVAESPTTQPHTTQSEPRERQDP</sequence>
<feature type="transmembrane region" description="Helical" evidence="7">
    <location>
        <begin position="100"/>
        <end position="121"/>
    </location>
</feature>
<evidence type="ECO:0000256" key="3">
    <source>
        <dbReference type="ARBA" id="ARBA00022692"/>
    </source>
</evidence>
<keyword evidence="5 7" id="KW-0472">Membrane</keyword>
<dbReference type="RefSeq" id="WP_168913069.1">
    <property type="nucleotide sequence ID" value="NZ_JABACI010000004.1"/>
</dbReference>
<evidence type="ECO:0000256" key="4">
    <source>
        <dbReference type="ARBA" id="ARBA00022989"/>
    </source>
</evidence>
<name>A0ABX1KDW7_9MICO</name>
<proteinExistence type="predicted"/>
<dbReference type="CDD" id="cd06581">
    <property type="entry name" value="TM_PBP1_LivM_like"/>
    <property type="match status" value="1"/>
</dbReference>
<comment type="caution">
    <text evidence="8">The sequence shown here is derived from an EMBL/GenBank/DDBJ whole genome shotgun (WGS) entry which is preliminary data.</text>
</comment>
<feature type="region of interest" description="Disordered" evidence="6">
    <location>
        <begin position="329"/>
        <end position="385"/>
    </location>
</feature>
<evidence type="ECO:0000256" key="2">
    <source>
        <dbReference type="ARBA" id="ARBA00022475"/>
    </source>
</evidence>
<reference evidence="8 9" key="1">
    <citation type="submission" date="2020-04" db="EMBL/GenBank/DDBJ databases">
        <title>CFH 90308 Microbacterium sp.</title>
        <authorList>
            <person name="Nie G."/>
            <person name="Ming H."/>
            <person name="Xia T."/>
        </authorList>
    </citation>
    <scope>NUCLEOTIDE SEQUENCE [LARGE SCALE GENOMIC DNA]</scope>
    <source>
        <strain evidence="8 9">CFH 90308</strain>
    </source>
</reference>
<dbReference type="PANTHER" id="PTHR30482:SF10">
    <property type="entry name" value="HIGH-AFFINITY BRANCHED-CHAIN AMINO ACID TRANSPORT PROTEIN BRAE"/>
    <property type="match status" value="1"/>
</dbReference>
<feature type="transmembrane region" description="Helical" evidence="7">
    <location>
        <begin position="23"/>
        <end position="43"/>
    </location>
</feature>
<comment type="subcellular location">
    <subcellularLocation>
        <location evidence="1">Cell membrane</location>
        <topology evidence="1">Multi-pass membrane protein</topology>
    </subcellularLocation>
</comment>
<evidence type="ECO:0000256" key="1">
    <source>
        <dbReference type="ARBA" id="ARBA00004651"/>
    </source>
</evidence>
<feature type="transmembrane region" description="Helical" evidence="7">
    <location>
        <begin position="50"/>
        <end position="70"/>
    </location>
</feature>
<feature type="compositionally biased region" description="Polar residues" evidence="6">
    <location>
        <begin position="344"/>
        <end position="377"/>
    </location>
</feature>
<feature type="transmembrane region" description="Helical" evidence="7">
    <location>
        <begin position="262"/>
        <end position="286"/>
    </location>
</feature>
<dbReference type="InterPro" id="IPR001851">
    <property type="entry name" value="ABC_transp_permease"/>
</dbReference>
<feature type="transmembrane region" description="Helical" evidence="7">
    <location>
        <begin position="177"/>
        <end position="195"/>
    </location>
</feature>
<accession>A0ABX1KDW7</accession>
<keyword evidence="9" id="KW-1185">Reference proteome</keyword>